<feature type="compositionally biased region" description="Polar residues" evidence="1">
    <location>
        <begin position="282"/>
        <end position="294"/>
    </location>
</feature>
<reference evidence="2" key="1">
    <citation type="submission" date="2017-02" db="UniProtKB">
        <authorList>
            <consortium name="WormBaseParasite"/>
        </authorList>
    </citation>
    <scope>IDENTIFICATION</scope>
</reference>
<proteinExistence type="predicted"/>
<name>A0A0M3KC90_ANISI</name>
<dbReference type="WBParaSite" id="ASIM_0001858901-mRNA-1">
    <property type="protein sequence ID" value="ASIM_0001858901-mRNA-1"/>
    <property type="gene ID" value="ASIM_0001858901"/>
</dbReference>
<sequence>LHVNESLVAGLVNWPERNRKAAIQFDLTNVCDLMRGNIKESYFEKTFHNRKTIKINYETRMKTSIFSPMLYLPNVDGANKKLEDACVQFLEDVKQDHQIVPELETLLHDPEVFTHIYFMHCVLPDIEYFEDIMEVIGASRSHNISPLTREIERYICRTITKSNEDLTFVKKMLLIAEANELPVLKMMCSGIIADSIVDECGGVGIHDEPATTAQINAISQEMREIAQQISFIEPESAAAEDEDNDMLVNTLVQELKSLARSMRRVSVSKSIKSSNSSRSTSPCGCNESTATANEQPAPMATAT</sequence>
<feature type="region of interest" description="Disordered" evidence="1">
    <location>
        <begin position="269"/>
        <end position="303"/>
    </location>
</feature>
<evidence type="ECO:0000313" key="2">
    <source>
        <dbReference type="WBParaSite" id="ASIM_0001858901-mRNA-1"/>
    </source>
</evidence>
<organism evidence="2">
    <name type="scientific">Anisakis simplex</name>
    <name type="common">Herring worm</name>
    <dbReference type="NCBI Taxonomy" id="6269"/>
    <lineage>
        <taxon>Eukaryota</taxon>
        <taxon>Metazoa</taxon>
        <taxon>Ecdysozoa</taxon>
        <taxon>Nematoda</taxon>
        <taxon>Chromadorea</taxon>
        <taxon>Rhabditida</taxon>
        <taxon>Spirurina</taxon>
        <taxon>Ascaridomorpha</taxon>
        <taxon>Ascaridoidea</taxon>
        <taxon>Anisakidae</taxon>
        <taxon>Anisakis</taxon>
        <taxon>Anisakis simplex complex</taxon>
    </lineage>
</organism>
<accession>A0A0M3KC90</accession>
<dbReference type="AlphaFoldDB" id="A0A0M3KC90"/>
<evidence type="ECO:0000256" key="1">
    <source>
        <dbReference type="SAM" id="MobiDB-lite"/>
    </source>
</evidence>
<feature type="compositionally biased region" description="Low complexity" evidence="1">
    <location>
        <begin position="269"/>
        <end position="281"/>
    </location>
</feature>
<protein>
    <submittedName>
        <fullName evidence="2">RYDR_ITPR domain-containing protein</fullName>
    </submittedName>
</protein>